<name>A0A134AI29_9FIRM</name>
<dbReference type="EMBL" id="LSDG01000019">
    <property type="protein sequence ID" value="KXB67382.1"/>
    <property type="molecule type" value="Genomic_DNA"/>
</dbReference>
<keyword evidence="3" id="KW-1185">Reference proteome</keyword>
<dbReference type="RefSeq" id="WP_068367120.1">
    <property type="nucleotide sequence ID" value="NZ_KQ960171.1"/>
</dbReference>
<dbReference type="PANTHER" id="PTHR42759">
    <property type="entry name" value="MOXR FAMILY PROTEIN"/>
    <property type="match status" value="1"/>
</dbReference>
<reference evidence="3" key="1">
    <citation type="submission" date="2016-01" db="EMBL/GenBank/DDBJ databases">
        <authorList>
            <person name="Mitreva M."/>
            <person name="Pepin K.H."/>
            <person name="Mihindukulasuriya K.A."/>
            <person name="Fulton R."/>
            <person name="Fronick C."/>
            <person name="O'Laughlin M."/>
            <person name="Miner T."/>
            <person name="Herter B."/>
            <person name="Rosa B.A."/>
            <person name="Cordes M."/>
            <person name="Tomlinson C."/>
            <person name="Wollam A."/>
            <person name="Palsikar V.B."/>
            <person name="Mardis E.R."/>
            <person name="Wilson R.K."/>
        </authorList>
    </citation>
    <scope>NUCLEOTIDE SEQUENCE [LARGE SCALE GENOMIC DNA]</scope>
    <source>
        <strain evidence="3">DNF00729</strain>
    </source>
</reference>
<dbReference type="PANTHER" id="PTHR42759:SF1">
    <property type="entry name" value="MAGNESIUM-CHELATASE SUBUNIT CHLD"/>
    <property type="match status" value="1"/>
</dbReference>
<dbReference type="AlphaFoldDB" id="A0A134AI29"/>
<dbReference type="PATRIC" id="fig|755172.3.peg.545"/>
<gene>
    <name evidence="2" type="ORF">HMPREF1863_00572</name>
</gene>
<organism evidence="2 3">
    <name type="scientific">Aedoeadaptatus coxii</name>
    <dbReference type="NCBI Taxonomy" id="755172"/>
    <lineage>
        <taxon>Bacteria</taxon>
        <taxon>Bacillati</taxon>
        <taxon>Bacillota</taxon>
        <taxon>Tissierellia</taxon>
        <taxon>Tissierellales</taxon>
        <taxon>Peptoniphilaceae</taxon>
        <taxon>Aedoeadaptatus</taxon>
    </lineage>
</organism>
<dbReference type="InterPro" id="IPR050764">
    <property type="entry name" value="CbbQ/NirQ/NorQ/GpvN"/>
</dbReference>
<dbReference type="STRING" id="755172.HMPREF1863_00572"/>
<dbReference type="GO" id="GO:0016887">
    <property type="term" value="F:ATP hydrolysis activity"/>
    <property type="evidence" value="ECO:0007669"/>
    <property type="project" value="InterPro"/>
</dbReference>
<evidence type="ECO:0000259" key="1">
    <source>
        <dbReference type="Pfam" id="PF07728"/>
    </source>
</evidence>
<feature type="domain" description="ATPase dynein-related AAA" evidence="1">
    <location>
        <begin position="49"/>
        <end position="181"/>
    </location>
</feature>
<dbReference type="Proteomes" id="UP000070442">
    <property type="component" value="Unassembled WGS sequence"/>
</dbReference>
<comment type="caution">
    <text evidence="2">The sequence shown here is derived from an EMBL/GenBank/DDBJ whole genome shotgun (WGS) entry which is preliminary data.</text>
</comment>
<dbReference type="OrthoDB" id="9771792at2"/>
<dbReference type="Gene3D" id="3.40.50.300">
    <property type="entry name" value="P-loop containing nucleotide triphosphate hydrolases"/>
    <property type="match status" value="1"/>
</dbReference>
<sequence>MKQTDKIQQFINAHPLSESLESRIPDPRFQYHGDTVWQAATSAILSGKNILLVGDKSTGKNVLAENLAARFKRPLWNVSLHMSVDASSLIGDDSLKNGAVYFREGPITMASKVGGFAVLDEINMAKNEAMAVLHSALDYRRIIDIPGYDLIKIHPATRFIATMNYGYEGTRDLNEALLSRFVVIKMPTISEDDLKQLIAEAYPALKKTFIHDLSQFVADLKRKAKANEITSHATDIRGIFDALDLVEEGLELKEALNLTITNKIFDPYEEELVADLLKARFQDHLYRSDLME</sequence>
<dbReference type="SUPFAM" id="SSF52540">
    <property type="entry name" value="P-loop containing nucleoside triphosphate hydrolases"/>
    <property type="match status" value="1"/>
</dbReference>
<dbReference type="InterPro" id="IPR011704">
    <property type="entry name" value="ATPase_dyneun-rel_AAA"/>
</dbReference>
<dbReference type="GO" id="GO:0005524">
    <property type="term" value="F:ATP binding"/>
    <property type="evidence" value="ECO:0007669"/>
    <property type="project" value="InterPro"/>
</dbReference>
<dbReference type="Pfam" id="PF07728">
    <property type="entry name" value="AAA_5"/>
    <property type="match status" value="1"/>
</dbReference>
<protein>
    <submittedName>
        <fullName evidence="2">ATPase family protein</fullName>
    </submittedName>
</protein>
<evidence type="ECO:0000313" key="3">
    <source>
        <dbReference type="Proteomes" id="UP000070442"/>
    </source>
</evidence>
<proteinExistence type="predicted"/>
<accession>A0A134AI29</accession>
<dbReference type="InterPro" id="IPR027417">
    <property type="entry name" value="P-loop_NTPase"/>
</dbReference>
<evidence type="ECO:0000313" key="2">
    <source>
        <dbReference type="EMBL" id="KXB67382.1"/>
    </source>
</evidence>